<name>A0ACC2PY16_9HYME</name>
<accession>A0ACC2PY16</accession>
<dbReference type="EMBL" id="CM056741">
    <property type="protein sequence ID" value="KAJ8687671.1"/>
    <property type="molecule type" value="Genomic_DNA"/>
</dbReference>
<comment type="caution">
    <text evidence="1">The sequence shown here is derived from an EMBL/GenBank/DDBJ whole genome shotgun (WGS) entry which is preliminary data.</text>
</comment>
<evidence type="ECO:0000313" key="1">
    <source>
        <dbReference type="EMBL" id="KAJ8687671.1"/>
    </source>
</evidence>
<evidence type="ECO:0000313" key="2">
    <source>
        <dbReference type="Proteomes" id="UP001239111"/>
    </source>
</evidence>
<keyword evidence="2" id="KW-1185">Reference proteome</keyword>
<protein>
    <submittedName>
        <fullName evidence="1">Uncharacterized protein</fullName>
    </submittedName>
</protein>
<proteinExistence type="predicted"/>
<sequence>MEVLRFFETQLIAPDVLKQFESTLGDVNIEESQGVTLEALYQVWFKLRRLSGVRNGPNTSELSQNQAGQIHNVILEELGDSNHSFGAHGESMPVSSELPNEEVCDDECNPVPIEVDFYTDIHGSLEGTSLFHETGEIPAQRAPISICEPSAALINSDHSALELSTCDLQEEAVTLSPQGAALSPQGAALSPQGADLSPQGAISESESNAQSITSANDLEVQNNASYHAYNPPAEGVLSEEIAGESSQIKECYAKSEEIRGE</sequence>
<gene>
    <name evidence="1" type="ORF">QAD02_023465</name>
</gene>
<dbReference type="Proteomes" id="UP001239111">
    <property type="component" value="Chromosome 1"/>
</dbReference>
<reference evidence="1" key="1">
    <citation type="submission" date="2023-04" db="EMBL/GenBank/DDBJ databases">
        <title>A chromosome-level genome assembly of the parasitoid wasp Eretmocerus hayati.</title>
        <authorList>
            <person name="Zhong Y."/>
            <person name="Liu S."/>
            <person name="Liu Y."/>
        </authorList>
    </citation>
    <scope>NUCLEOTIDE SEQUENCE</scope>
    <source>
        <strain evidence="1">ZJU_SS_LIU_2023</strain>
    </source>
</reference>
<organism evidence="1 2">
    <name type="scientific">Eretmocerus hayati</name>
    <dbReference type="NCBI Taxonomy" id="131215"/>
    <lineage>
        <taxon>Eukaryota</taxon>
        <taxon>Metazoa</taxon>
        <taxon>Ecdysozoa</taxon>
        <taxon>Arthropoda</taxon>
        <taxon>Hexapoda</taxon>
        <taxon>Insecta</taxon>
        <taxon>Pterygota</taxon>
        <taxon>Neoptera</taxon>
        <taxon>Endopterygota</taxon>
        <taxon>Hymenoptera</taxon>
        <taxon>Apocrita</taxon>
        <taxon>Proctotrupomorpha</taxon>
        <taxon>Chalcidoidea</taxon>
        <taxon>Aphelinidae</taxon>
        <taxon>Aphelininae</taxon>
        <taxon>Eretmocerus</taxon>
    </lineage>
</organism>